<name>A0A5J5KVC7_9MICC</name>
<feature type="region of interest" description="Disordered" evidence="1">
    <location>
        <begin position="1"/>
        <end position="30"/>
    </location>
</feature>
<accession>A0A5J5KVC7</accession>
<evidence type="ECO:0000256" key="1">
    <source>
        <dbReference type="SAM" id="MobiDB-lite"/>
    </source>
</evidence>
<dbReference type="PIRSF" id="PIRSF028754">
    <property type="entry name" value="UCP028754"/>
    <property type="match status" value="1"/>
</dbReference>
<dbReference type="Pfam" id="PF09754">
    <property type="entry name" value="PAC2"/>
    <property type="match status" value="1"/>
</dbReference>
<dbReference type="SUPFAM" id="SSF159659">
    <property type="entry name" value="Cgl1923-like"/>
    <property type="match status" value="1"/>
</dbReference>
<dbReference type="OrthoDB" id="150941at2"/>
<sequence>MSGFEETSNPSVPERGSQPEAGPFGVVRETGGPEPVKVMVAAFEGWNDAGDAATDTVKFLGENYGAREIFEVSADEYYDYQYSRPRVTRSATGEPKLVWPTTKLSSAGVDGTNLELVLLHGWEPSYRWRGFCAEILEQAARLEVDFIVMVGALLADVPHTRPIPVSMTSDTDELQDELEVSGSDYEGPTGIVGVLSHLAAVSGIPTVSLWAAVPHYVAQSPSPKAQLALMRKLEDLLSLKLPLADLEEDAEAWERGVNELAEDDPEIGAYVAKLEEATDTTELPEASGDAIAQEFERFLRRREEG</sequence>
<organism evidence="2 3">
    <name type="scientific">Kocuria coralli</name>
    <dbReference type="NCBI Taxonomy" id="1461025"/>
    <lineage>
        <taxon>Bacteria</taxon>
        <taxon>Bacillati</taxon>
        <taxon>Actinomycetota</taxon>
        <taxon>Actinomycetes</taxon>
        <taxon>Micrococcales</taxon>
        <taxon>Micrococcaceae</taxon>
        <taxon>Kocuria</taxon>
    </lineage>
</organism>
<protein>
    <submittedName>
        <fullName evidence="2">PAC2 family protein</fullName>
    </submittedName>
</protein>
<dbReference type="Proteomes" id="UP000325957">
    <property type="component" value="Unassembled WGS sequence"/>
</dbReference>
<reference evidence="2 3" key="1">
    <citation type="submission" date="2019-05" db="EMBL/GenBank/DDBJ databases">
        <title>Kocuria coralli sp. nov., a novel actinobacterium isolated from coral reef seawater.</title>
        <authorList>
            <person name="Li J."/>
        </authorList>
    </citation>
    <scope>NUCLEOTIDE SEQUENCE [LARGE SCALE GENOMIC DNA]</scope>
    <source>
        <strain evidence="2 3">SCSIO 13007</strain>
    </source>
</reference>
<keyword evidence="3" id="KW-1185">Reference proteome</keyword>
<gene>
    <name evidence="2" type="ORF">FCK90_12620</name>
</gene>
<dbReference type="InterPro" id="IPR019151">
    <property type="entry name" value="Proteasome_assmbl_chaperone_2"/>
</dbReference>
<dbReference type="Gene3D" id="3.40.50.10900">
    <property type="entry name" value="PAC-like subunit"/>
    <property type="match status" value="1"/>
</dbReference>
<dbReference type="RefSeq" id="WP_158034659.1">
    <property type="nucleotide sequence ID" value="NZ_ML708625.1"/>
</dbReference>
<feature type="compositionally biased region" description="Polar residues" evidence="1">
    <location>
        <begin position="1"/>
        <end position="11"/>
    </location>
</feature>
<dbReference type="InterPro" id="IPR038389">
    <property type="entry name" value="PSMG2_sf"/>
</dbReference>
<evidence type="ECO:0000313" key="2">
    <source>
        <dbReference type="EMBL" id="KAA9393348.1"/>
    </source>
</evidence>
<dbReference type="AlphaFoldDB" id="A0A5J5KVC7"/>
<proteinExistence type="predicted"/>
<dbReference type="EMBL" id="SZWF01000021">
    <property type="protein sequence ID" value="KAA9393348.1"/>
    <property type="molecule type" value="Genomic_DNA"/>
</dbReference>
<dbReference type="InterPro" id="IPR008492">
    <property type="entry name" value="Rv2714-like"/>
</dbReference>
<evidence type="ECO:0000313" key="3">
    <source>
        <dbReference type="Proteomes" id="UP000325957"/>
    </source>
</evidence>
<comment type="caution">
    <text evidence="2">The sequence shown here is derived from an EMBL/GenBank/DDBJ whole genome shotgun (WGS) entry which is preliminary data.</text>
</comment>